<keyword evidence="3" id="KW-1185">Reference proteome</keyword>
<name>A0A8J2NID1_9HEXA</name>
<feature type="domain" description="Guanylate-binding protein N-terminal" evidence="1">
    <location>
        <begin position="45"/>
        <end position="145"/>
    </location>
</feature>
<dbReference type="EMBL" id="CAJVCH010018993">
    <property type="protein sequence ID" value="CAG7686891.1"/>
    <property type="molecule type" value="Genomic_DNA"/>
</dbReference>
<gene>
    <name evidence="2" type="ORF">AFUS01_LOCUS3184</name>
</gene>
<evidence type="ECO:0000313" key="2">
    <source>
        <dbReference type="EMBL" id="CAG7686891.1"/>
    </source>
</evidence>
<protein>
    <recommendedName>
        <fullName evidence="1">Guanylate-binding protein N-terminal domain-containing protein</fullName>
    </recommendedName>
</protein>
<proteinExistence type="predicted"/>
<dbReference type="GO" id="GO:0005525">
    <property type="term" value="F:GTP binding"/>
    <property type="evidence" value="ECO:0007669"/>
    <property type="project" value="InterPro"/>
</dbReference>
<dbReference type="InterPro" id="IPR015894">
    <property type="entry name" value="Guanylate-bd_N"/>
</dbReference>
<evidence type="ECO:0000313" key="3">
    <source>
        <dbReference type="Proteomes" id="UP000708208"/>
    </source>
</evidence>
<dbReference type="Pfam" id="PF02263">
    <property type="entry name" value="GBP"/>
    <property type="match status" value="1"/>
</dbReference>
<sequence>MLTYIVRYLQVLVQAEDGSVGDWMTKNKPNQSKKEDRFFFPNGVATNGIWMWTTPFIIRRSKTESPIAVLVVVTDACFDLNANEQKHFPIIGLILLLSSFFIYNDTKVISETSISTLTQFMHYGQVASQSFEGKAFQRLMFLIRNCNVAGLNHASRNYKLVQDNFEDCKAYLMSEDFIGLDGGITAEFQDPFKAFVVNLVADVVPKRFGSIPASWGTFCYTIKNLVAAFNAEDMHSPTSKLDSVLRIVLNLPEKQHVKKQPHRPQPILNMDLETSGK</sequence>
<dbReference type="AlphaFoldDB" id="A0A8J2NID1"/>
<dbReference type="Proteomes" id="UP000708208">
    <property type="component" value="Unassembled WGS sequence"/>
</dbReference>
<organism evidence="2 3">
    <name type="scientific">Allacma fusca</name>
    <dbReference type="NCBI Taxonomy" id="39272"/>
    <lineage>
        <taxon>Eukaryota</taxon>
        <taxon>Metazoa</taxon>
        <taxon>Ecdysozoa</taxon>
        <taxon>Arthropoda</taxon>
        <taxon>Hexapoda</taxon>
        <taxon>Collembola</taxon>
        <taxon>Symphypleona</taxon>
        <taxon>Sminthuridae</taxon>
        <taxon>Allacma</taxon>
    </lineage>
</organism>
<accession>A0A8J2NID1</accession>
<dbReference type="OrthoDB" id="7788754at2759"/>
<reference evidence="2" key="1">
    <citation type="submission" date="2021-06" db="EMBL/GenBank/DDBJ databases">
        <authorList>
            <person name="Hodson N. C."/>
            <person name="Mongue J. A."/>
            <person name="Jaron S. K."/>
        </authorList>
    </citation>
    <scope>NUCLEOTIDE SEQUENCE</scope>
</reference>
<comment type="caution">
    <text evidence="2">The sequence shown here is derived from an EMBL/GenBank/DDBJ whole genome shotgun (WGS) entry which is preliminary data.</text>
</comment>
<evidence type="ECO:0000259" key="1">
    <source>
        <dbReference type="Pfam" id="PF02263"/>
    </source>
</evidence>
<dbReference type="PANTHER" id="PTHR10751">
    <property type="entry name" value="GUANYLATE BINDING PROTEIN"/>
    <property type="match status" value="1"/>
</dbReference>
<dbReference type="GO" id="GO:0003924">
    <property type="term" value="F:GTPase activity"/>
    <property type="evidence" value="ECO:0007669"/>
    <property type="project" value="InterPro"/>
</dbReference>